<gene>
    <name evidence="1" type="ORF">SAMN04487946_101601</name>
</gene>
<accession>A0A1H3DIS7</accession>
<dbReference type="SUPFAM" id="SSF48150">
    <property type="entry name" value="DNA-glycosylase"/>
    <property type="match status" value="1"/>
</dbReference>
<dbReference type="InterPro" id="IPR011257">
    <property type="entry name" value="DNA_glycosylase"/>
</dbReference>
<dbReference type="Proteomes" id="UP000199170">
    <property type="component" value="Unassembled WGS sequence"/>
</dbReference>
<reference evidence="2" key="1">
    <citation type="submission" date="2016-10" db="EMBL/GenBank/DDBJ databases">
        <authorList>
            <person name="Varghese N."/>
            <person name="Submissions S."/>
        </authorList>
    </citation>
    <scope>NUCLEOTIDE SEQUENCE [LARGE SCALE GENOMIC DNA]</scope>
    <source>
        <strain evidence="2">CGMCC 1.10118</strain>
    </source>
</reference>
<dbReference type="OrthoDB" id="275650at2157"/>
<dbReference type="GO" id="GO:0003824">
    <property type="term" value="F:catalytic activity"/>
    <property type="evidence" value="ECO:0007669"/>
    <property type="project" value="InterPro"/>
</dbReference>
<name>A0A1H3DIS7_9EURY</name>
<dbReference type="AlphaFoldDB" id="A0A1H3DIS7"/>
<sequence length="176" mass="20724">MNKEDIRKWSERYDEAYDDDLQETEERIHKQLREQGYLTRDQLQEVVQWKLNGMPGRRGGNVERVNTVPDEYVQRVTEAALLIDDPKTQLKTLKSIPGIGPATATVILTFYDPENYGIGDRYILDQFFGEDRTIRVTDYPKILAELRDRNPGDFDLRTVEKAYYQKYRVENDVGNW</sequence>
<organism evidence="1 2">
    <name type="scientific">Halobellus clavatus</name>
    <dbReference type="NCBI Taxonomy" id="660517"/>
    <lineage>
        <taxon>Archaea</taxon>
        <taxon>Methanobacteriati</taxon>
        <taxon>Methanobacteriota</taxon>
        <taxon>Stenosarchaea group</taxon>
        <taxon>Halobacteria</taxon>
        <taxon>Halobacteriales</taxon>
        <taxon>Haloferacaceae</taxon>
        <taxon>Halobellus</taxon>
    </lineage>
</organism>
<protein>
    <submittedName>
        <fullName evidence="1">Uncharacterized protein</fullName>
    </submittedName>
</protein>
<evidence type="ECO:0000313" key="1">
    <source>
        <dbReference type="EMBL" id="SDX66291.1"/>
    </source>
</evidence>
<keyword evidence="2" id="KW-1185">Reference proteome</keyword>
<dbReference type="EMBL" id="FNPB01000001">
    <property type="protein sequence ID" value="SDX66291.1"/>
    <property type="molecule type" value="Genomic_DNA"/>
</dbReference>
<evidence type="ECO:0000313" key="2">
    <source>
        <dbReference type="Proteomes" id="UP000199170"/>
    </source>
</evidence>
<dbReference type="GO" id="GO:0006281">
    <property type="term" value="P:DNA repair"/>
    <property type="evidence" value="ECO:0007669"/>
    <property type="project" value="InterPro"/>
</dbReference>
<dbReference type="RefSeq" id="WP_089764963.1">
    <property type="nucleotide sequence ID" value="NZ_FNPB01000001.1"/>
</dbReference>
<proteinExistence type="predicted"/>